<dbReference type="EMBL" id="MU069447">
    <property type="protein sequence ID" value="KAF5843195.1"/>
    <property type="molecule type" value="Genomic_DNA"/>
</dbReference>
<comment type="caution">
    <text evidence="1">The sequence shown here is derived from an EMBL/GenBank/DDBJ whole genome shotgun (WGS) entry which is preliminary data.</text>
</comment>
<reference evidence="1" key="1">
    <citation type="submission" date="2017-08" db="EMBL/GenBank/DDBJ databases">
        <authorList>
            <person name="Polle J.E."/>
            <person name="Barry K."/>
            <person name="Cushman J."/>
            <person name="Schmutz J."/>
            <person name="Tran D."/>
            <person name="Hathwaick L.T."/>
            <person name="Yim W.C."/>
            <person name="Jenkins J."/>
            <person name="Mckie-Krisberg Z.M."/>
            <person name="Prochnik S."/>
            <person name="Lindquist E."/>
            <person name="Dockter R.B."/>
            <person name="Adam C."/>
            <person name="Molina H."/>
            <person name="Bunkerborg J."/>
            <person name="Jin E."/>
            <person name="Buchheim M."/>
            <person name="Magnuson J."/>
        </authorList>
    </citation>
    <scope>NUCLEOTIDE SEQUENCE</scope>
    <source>
        <strain evidence="1">CCAP 19/18</strain>
    </source>
</reference>
<evidence type="ECO:0008006" key="3">
    <source>
        <dbReference type="Google" id="ProtNLM"/>
    </source>
</evidence>
<evidence type="ECO:0000313" key="2">
    <source>
        <dbReference type="Proteomes" id="UP000815325"/>
    </source>
</evidence>
<gene>
    <name evidence="1" type="ORF">DUNSADRAFT_1622</name>
</gene>
<proteinExistence type="predicted"/>
<evidence type="ECO:0000313" key="1">
    <source>
        <dbReference type="EMBL" id="KAF5843195.1"/>
    </source>
</evidence>
<name>A0ABQ7H8K8_DUNSA</name>
<dbReference type="Proteomes" id="UP000815325">
    <property type="component" value="Unassembled WGS sequence"/>
</dbReference>
<sequence>MLIGLCSIFATSPQALVTPTEASRFPKTLKATHQVVLLALQVVARSSGGWRSA</sequence>
<organism evidence="1 2">
    <name type="scientific">Dunaliella salina</name>
    <name type="common">Green alga</name>
    <name type="synonym">Protococcus salinus</name>
    <dbReference type="NCBI Taxonomy" id="3046"/>
    <lineage>
        <taxon>Eukaryota</taxon>
        <taxon>Viridiplantae</taxon>
        <taxon>Chlorophyta</taxon>
        <taxon>core chlorophytes</taxon>
        <taxon>Chlorophyceae</taxon>
        <taxon>CS clade</taxon>
        <taxon>Chlamydomonadales</taxon>
        <taxon>Dunaliellaceae</taxon>
        <taxon>Dunaliella</taxon>
    </lineage>
</organism>
<accession>A0ABQ7H8K8</accession>
<protein>
    <recommendedName>
        <fullName evidence="3">Encoded protein</fullName>
    </recommendedName>
</protein>
<keyword evidence="2" id="KW-1185">Reference proteome</keyword>